<dbReference type="Proteomes" id="UP000785679">
    <property type="component" value="Unassembled WGS sequence"/>
</dbReference>
<proteinExistence type="predicted"/>
<feature type="transmembrane region" description="Helical" evidence="2">
    <location>
        <begin position="88"/>
        <end position="110"/>
    </location>
</feature>
<keyword evidence="2" id="KW-0812">Transmembrane</keyword>
<evidence type="ECO:0000256" key="1">
    <source>
        <dbReference type="SAM" id="MobiDB-lite"/>
    </source>
</evidence>
<dbReference type="InterPro" id="IPR013083">
    <property type="entry name" value="Znf_RING/FYVE/PHD"/>
</dbReference>
<evidence type="ECO:0000256" key="2">
    <source>
        <dbReference type="SAM" id="Phobius"/>
    </source>
</evidence>
<protein>
    <submittedName>
        <fullName evidence="3">Uncharacterized protein</fullName>
    </submittedName>
</protein>
<organism evidence="3 4">
    <name type="scientific">Halteria grandinella</name>
    <dbReference type="NCBI Taxonomy" id="5974"/>
    <lineage>
        <taxon>Eukaryota</taxon>
        <taxon>Sar</taxon>
        <taxon>Alveolata</taxon>
        <taxon>Ciliophora</taxon>
        <taxon>Intramacronucleata</taxon>
        <taxon>Spirotrichea</taxon>
        <taxon>Stichotrichia</taxon>
        <taxon>Sporadotrichida</taxon>
        <taxon>Halteriidae</taxon>
        <taxon>Halteria</taxon>
    </lineage>
</organism>
<feature type="transmembrane region" description="Helical" evidence="2">
    <location>
        <begin position="55"/>
        <end position="76"/>
    </location>
</feature>
<evidence type="ECO:0000313" key="3">
    <source>
        <dbReference type="EMBL" id="TNV80518.1"/>
    </source>
</evidence>
<evidence type="ECO:0000313" key="4">
    <source>
        <dbReference type="Proteomes" id="UP000785679"/>
    </source>
</evidence>
<feature type="region of interest" description="Disordered" evidence="1">
    <location>
        <begin position="428"/>
        <end position="457"/>
    </location>
</feature>
<comment type="caution">
    <text evidence="3">The sequence shown here is derived from an EMBL/GenBank/DDBJ whole genome shotgun (WGS) entry which is preliminary data.</text>
</comment>
<accession>A0A8J8NT00</accession>
<sequence length="457" mass="51809">MSLAQYNTNAQSGSSAKVQLMNLFNTVMILSGIINIFLIIKGSMLIVESIQSTSAYLLLLLTALQNVISIPILLGIRRFFYTRPLYCLMRILCKVHLVFAIVQISLMIVATSVKPESCWIIESIQGVTGKTQTAQDLQKSQSIEPTSNSEDTTLYTSKALQLQLNLAYRVAQAVILGLILLIVRCNPSVYVEFLSTSLSSNLQQVTPEANNDEFNQNRRSRSRDLDENARRERIAFYQQLNAKEAEILAGKFRTVDKWEILHEVNFNEENIFSDDQKQCEVPQCIICITPIITPEKLQNTKSNPQENKVIDSEIMENKDDVAQNAIKLANMNDCPVKEAIRSMMNSQTAQEDPEMKIIKVLYCQSRIKNYYHLRCLKQWFMERQICPVCKDKSLQWTHVEHVLLSSMETKNGNCLAETQHMSLRQGGISTHRNGQEESPAESRDYGRQDGSQAAGPN</sequence>
<dbReference type="SUPFAM" id="SSF57850">
    <property type="entry name" value="RING/U-box"/>
    <property type="match status" value="1"/>
</dbReference>
<keyword evidence="4" id="KW-1185">Reference proteome</keyword>
<feature type="transmembrane region" description="Helical" evidence="2">
    <location>
        <begin position="20"/>
        <end position="40"/>
    </location>
</feature>
<keyword evidence="2" id="KW-1133">Transmembrane helix</keyword>
<feature type="region of interest" description="Disordered" evidence="1">
    <location>
        <begin position="207"/>
        <end position="226"/>
    </location>
</feature>
<dbReference type="AlphaFoldDB" id="A0A8J8NT00"/>
<gene>
    <name evidence="3" type="ORF">FGO68_gene9729</name>
</gene>
<dbReference type="Gene3D" id="3.30.40.10">
    <property type="entry name" value="Zinc/RING finger domain, C3HC4 (zinc finger)"/>
    <property type="match status" value="1"/>
</dbReference>
<name>A0A8J8NT00_HALGN</name>
<keyword evidence="2" id="KW-0472">Membrane</keyword>
<dbReference type="EMBL" id="RRYP01007409">
    <property type="protein sequence ID" value="TNV80518.1"/>
    <property type="molecule type" value="Genomic_DNA"/>
</dbReference>
<dbReference type="OrthoDB" id="8062037at2759"/>
<reference evidence="3" key="1">
    <citation type="submission" date="2019-06" db="EMBL/GenBank/DDBJ databases">
        <authorList>
            <person name="Zheng W."/>
        </authorList>
    </citation>
    <scope>NUCLEOTIDE SEQUENCE</scope>
    <source>
        <strain evidence="3">QDHG01</strain>
    </source>
</reference>